<feature type="domain" description="F-box" evidence="2">
    <location>
        <begin position="5"/>
        <end position="54"/>
    </location>
</feature>
<keyword evidence="4" id="KW-1185">Reference proteome</keyword>
<evidence type="ECO:0000256" key="1">
    <source>
        <dbReference type="SAM" id="Phobius"/>
    </source>
</evidence>
<reference evidence="3" key="1">
    <citation type="submission" date="2007-07" db="EMBL/GenBank/DDBJ databases">
        <title>PCAP assembly of the Caenorhabditis remanei genome.</title>
        <authorList>
            <consortium name="The Caenorhabditis remanei Sequencing Consortium"/>
            <person name="Wilson R.K."/>
        </authorList>
    </citation>
    <scope>NUCLEOTIDE SEQUENCE [LARGE SCALE GENOMIC DNA]</scope>
    <source>
        <strain evidence="3">PB4641</strain>
    </source>
</reference>
<feature type="transmembrane region" description="Helical" evidence="1">
    <location>
        <begin position="351"/>
        <end position="372"/>
    </location>
</feature>
<dbReference type="AlphaFoldDB" id="E3M5P0"/>
<keyword evidence="1" id="KW-1133">Transmembrane helix</keyword>
<evidence type="ECO:0000313" key="4">
    <source>
        <dbReference type="Proteomes" id="UP000008281"/>
    </source>
</evidence>
<organism evidence="4">
    <name type="scientific">Caenorhabditis remanei</name>
    <name type="common">Caenorhabditis vulgaris</name>
    <dbReference type="NCBI Taxonomy" id="31234"/>
    <lineage>
        <taxon>Eukaryota</taxon>
        <taxon>Metazoa</taxon>
        <taxon>Ecdysozoa</taxon>
        <taxon>Nematoda</taxon>
        <taxon>Chromadorea</taxon>
        <taxon>Rhabditida</taxon>
        <taxon>Rhabditina</taxon>
        <taxon>Rhabditomorpha</taxon>
        <taxon>Rhabditoidea</taxon>
        <taxon>Rhabditidae</taxon>
        <taxon>Peloderinae</taxon>
        <taxon>Caenorhabditis</taxon>
    </lineage>
</organism>
<dbReference type="InterPro" id="IPR012885">
    <property type="entry name" value="F-box_Sdz-33"/>
</dbReference>
<evidence type="ECO:0000313" key="3">
    <source>
        <dbReference type="EMBL" id="EFO92306.1"/>
    </source>
</evidence>
<keyword evidence="1" id="KW-0472">Membrane</keyword>
<dbReference type="PANTHER" id="PTHR21503:SF8">
    <property type="entry name" value="F-BOX ASSOCIATED DOMAIN-CONTAINING PROTEIN-RELATED"/>
    <property type="match status" value="1"/>
</dbReference>
<dbReference type="PANTHER" id="PTHR21503">
    <property type="entry name" value="F-BOX-CONTAINING HYPOTHETICAL PROTEIN C.ELEGANS"/>
    <property type="match status" value="1"/>
</dbReference>
<dbReference type="Pfam" id="PF07735">
    <property type="entry name" value="FBA_2"/>
    <property type="match status" value="1"/>
</dbReference>
<accession>E3M5P0</accession>
<evidence type="ECO:0000259" key="2">
    <source>
        <dbReference type="PROSITE" id="PS50181"/>
    </source>
</evidence>
<dbReference type="HOGENOM" id="CLU_028840_2_0_1"/>
<dbReference type="InterPro" id="IPR001810">
    <property type="entry name" value="F-box_dom"/>
</dbReference>
<dbReference type="Pfam" id="PF00646">
    <property type="entry name" value="F-box"/>
    <property type="match status" value="1"/>
</dbReference>
<name>E3M5P0_CAERE</name>
<keyword evidence="1" id="KW-0812">Transmembrane</keyword>
<dbReference type="PROSITE" id="PS50181">
    <property type="entry name" value="FBOX"/>
    <property type="match status" value="1"/>
</dbReference>
<gene>
    <name evidence="3" type="ORF">CRE_11122</name>
</gene>
<dbReference type="InParanoid" id="E3M5P0"/>
<proteinExistence type="predicted"/>
<protein>
    <recommendedName>
        <fullName evidence="2">F-box domain-containing protein</fullName>
    </recommendedName>
</protein>
<dbReference type="Proteomes" id="UP000008281">
    <property type="component" value="Unassembled WGS sequence"/>
</dbReference>
<dbReference type="EMBL" id="DS268425">
    <property type="protein sequence ID" value="EFO92306.1"/>
    <property type="molecule type" value="Genomic_DNA"/>
</dbReference>
<sequence length="382" mass="44747">MATKSFPILELPYIPLSIVLKNLNQMEVLDFSFVSKKCQLIIKSIKFAEFKISLSLQPTRSPIVFYHNSLWIFRFTIDDLKKRNKYLKGKTKTTKYFYKGDTICAEFAKKWTDYICSLFRRDVSYLRMNTNASLEDMTIISKWMNKRQSTLEYCDLTGCDTNSKSIELFFKKAKFSINRLSYELTQPYEMKPFSCGILDATEFFATSTTSECPVNWIKTDEIINSSCERILIEACSFDENDIYRILKGWVEGGGHSRMKFFSAAVKILDFELLLDGIEFEEKDESLIRPFKFDFMGKEVQYYIYSKEGSISEVRMENLRRFNRETHLVLKTTCFGSQCQCGQINHNIGYPFLLYFSYFDSGFVVYSVFRLVFAVRTKIKVVI</sequence>